<reference evidence="2" key="1">
    <citation type="journal article" date="2019" name="Sci. Rep.">
        <title>Draft genome of Tanacetum cinerariifolium, the natural source of mosquito coil.</title>
        <authorList>
            <person name="Yamashiro T."/>
            <person name="Shiraishi A."/>
            <person name="Satake H."/>
            <person name="Nakayama K."/>
        </authorList>
    </citation>
    <scope>NUCLEOTIDE SEQUENCE</scope>
</reference>
<dbReference type="AlphaFoldDB" id="A0A699STQ1"/>
<name>A0A699STQ1_TANCI</name>
<evidence type="ECO:0000313" key="2">
    <source>
        <dbReference type="EMBL" id="GFD00653.1"/>
    </source>
</evidence>
<accession>A0A699STQ1</accession>
<feature type="region of interest" description="Disordered" evidence="1">
    <location>
        <begin position="1"/>
        <end position="51"/>
    </location>
</feature>
<feature type="non-terminal residue" evidence="2">
    <location>
        <position position="1"/>
    </location>
</feature>
<proteinExistence type="predicted"/>
<organism evidence="2">
    <name type="scientific">Tanacetum cinerariifolium</name>
    <name type="common">Dalmatian daisy</name>
    <name type="synonym">Chrysanthemum cinerariifolium</name>
    <dbReference type="NCBI Taxonomy" id="118510"/>
    <lineage>
        <taxon>Eukaryota</taxon>
        <taxon>Viridiplantae</taxon>
        <taxon>Streptophyta</taxon>
        <taxon>Embryophyta</taxon>
        <taxon>Tracheophyta</taxon>
        <taxon>Spermatophyta</taxon>
        <taxon>Magnoliopsida</taxon>
        <taxon>eudicotyledons</taxon>
        <taxon>Gunneridae</taxon>
        <taxon>Pentapetalae</taxon>
        <taxon>asterids</taxon>
        <taxon>campanulids</taxon>
        <taxon>Asterales</taxon>
        <taxon>Asteraceae</taxon>
        <taxon>Asteroideae</taxon>
        <taxon>Anthemideae</taxon>
        <taxon>Anthemidinae</taxon>
        <taxon>Tanacetum</taxon>
    </lineage>
</organism>
<evidence type="ECO:0000256" key="1">
    <source>
        <dbReference type="SAM" id="MobiDB-lite"/>
    </source>
</evidence>
<protein>
    <submittedName>
        <fullName evidence="2">Uncharacterized protein</fullName>
    </submittedName>
</protein>
<gene>
    <name evidence="2" type="ORF">Tci_872622</name>
</gene>
<feature type="compositionally biased region" description="Basic and acidic residues" evidence="1">
    <location>
        <begin position="1"/>
        <end position="18"/>
    </location>
</feature>
<dbReference type="EMBL" id="BKCJ011186151">
    <property type="protein sequence ID" value="GFD00653.1"/>
    <property type="molecule type" value="Genomic_DNA"/>
</dbReference>
<comment type="caution">
    <text evidence="2">The sequence shown here is derived from an EMBL/GenBank/DDBJ whole genome shotgun (WGS) entry which is preliminary data.</text>
</comment>
<feature type="compositionally biased region" description="Acidic residues" evidence="1">
    <location>
        <begin position="19"/>
        <end position="38"/>
    </location>
</feature>
<sequence length="173" mass="19458">LVFDFSKDDPAHDLKDLDMNVEEEPKEESEKEPEEGPDEVTGVSHITPLPLSKESNSTTLVLLARLCGCHLLVAHSRWKDPRLRIYFNHTSWAVRTTDHVLALEEENCMLRRRVNSLEVSSTLVAMSRDRIERKFSSMRVWVTEMLGGGAVEARSSVSIDVLAVYGESQPPGP</sequence>